<dbReference type="GO" id="GO:0016567">
    <property type="term" value="P:protein ubiquitination"/>
    <property type="evidence" value="ECO:0007669"/>
    <property type="project" value="TreeGrafter"/>
</dbReference>
<evidence type="ECO:0000256" key="3">
    <source>
        <dbReference type="ARBA" id="ARBA00022723"/>
    </source>
</evidence>
<keyword evidence="4 6" id="KW-0863">Zinc-finger</keyword>
<evidence type="ECO:0000313" key="9">
    <source>
        <dbReference type="EMBL" id="KAE8724818.1"/>
    </source>
</evidence>
<dbReference type="GO" id="GO:0080120">
    <property type="term" value="P:CAAX-box protein maturation"/>
    <property type="evidence" value="ECO:0007669"/>
    <property type="project" value="UniProtKB-ARBA"/>
</dbReference>
<evidence type="ECO:0000256" key="1">
    <source>
        <dbReference type="ARBA" id="ARBA00000900"/>
    </source>
</evidence>
<keyword evidence="3" id="KW-0479">Metal-binding</keyword>
<reference evidence="9" key="1">
    <citation type="submission" date="2019-09" db="EMBL/GenBank/DDBJ databases">
        <title>Draft genome information of white flower Hibiscus syriacus.</title>
        <authorList>
            <person name="Kim Y.-M."/>
        </authorList>
    </citation>
    <scope>NUCLEOTIDE SEQUENCE [LARGE SCALE GENOMIC DNA]</scope>
    <source>
        <strain evidence="9">YM2019G1</strain>
    </source>
</reference>
<dbReference type="InterPro" id="IPR013083">
    <property type="entry name" value="Znf_RING/FYVE/PHD"/>
</dbReference>
<comment type="catalytic activity">
    <reaction evidence="1">
        <text>S-ubiquitinyl-[E2 ubiquitin-conjugating enzyme]-L-cysteine + [acceptor protein]-L-lysine = [E2 ubiquitin-conjugating enzyme]-L-cysteine + N(6)-ubiquitinyl-[acceptor protein]-L-lysine.</text>
        <dbReference type="EC" id="2.3.2.27"/>
    </reaction>
</comment>
<dbReference type="Pfam" id="PF13639">
    <property type="entry name" value="zf-RING_2"/>
    <property type="match status" value="1"/>
</dbReference>
<dbReference type="SMART" id="SM00184">
    <property type="entry name" value="RING"/>
    <property type="match status" value="1"/>
</dbReference>
<organism evidence="9 10">
    <name type="scientific">Hibiscus syriacus</name>
    <name type="common">Rose of Sharon</name>
    <dbReference type="NCBI Taxonomy" id="106335"/>
    <lineage>
        <taxon>Eukaryota</taxon>
        <taxon>Viridiplantae</taxon>
        <taxon>Streptophyta</taxon>
        <taxon>Embryophyta</taxon>
        <taxon>Tracheophyta</taxon>
        <taxon>Spermatophyta</taxon>
        <taxon>Magnoliopsida</taxon>
        <taxon>eudicotyledons</taxon>
        <taxon>Gunneridae</taxon>
        <taxon>Pentapetalae</taxon>
        <taxon>rosids</taxon>
        <taxon>malvids</taxon>
        <taxon>Malvales</taxon>
        <taxon>Malvaceae</taxon>
        <taxon>Malvoideae</taxon>
        <taxon>Hibiscus</taxon>
    </lineage>
</organism>
<evidence type="ECO:0000256" key="4">
    <source>
        <dbReference type="ARBA" id="ARBA00022771"/>
    </source>
</evidence>
<keyword evidence="7" id="KW-1133">Transmembrane helix</keyword>
<evidence type="ECO:0000259" key="8">
    <source>
        <dbReference type="PROSITE" id="PS50089"/>
    </source>
</evidence>
<dbReference type="EC" id="2.3.2.27" evidence="2"/>
<keyword evidence="7" id="KW-0812">Transmembrane</keyword>
<dbReference type="InterPro" id="IPR011016">
    <property type="entry name" value="Znf_RING-CH"/>
</dbReference>
<feature type="transmembrane region" description="Helical" evidence="7">
    <location>
        <begin position="15"/>
        <end position="37"/>
    </location>
</feature>
<dbReference type="PROSITE" id="PS50089">
    <property type="entry name" value="ZF_RING_2"/>
    <property type="match status" value="1"/>
</dbReference>
<dbReference type="CDD" id="cd16454">
    <property type="entry name" value="RING-H2_PA-TM-RING"/>
    <property type="match status" value="1"/>
</dbReference>
<keyword evidence="10" id="KW-1185">Reference proteome</keyword>
<dbReference type="SUPFAM" id="SSF57850">
    <property type="entry name" value="RING/U-box"/>
    <property type="match status" value="1"/>
</dbReference>
<dbReference type="EMBL" id="VEPZ02000451">
    <property type="protein sequence ID" value="KAE8724818.1"/>
    <property type="molecule type" value="Genomic_DNA"/>
</dbReference>
<comment type="caution">
    <text evidence="9">The sequence shown here is derived from an EMBL/GenBank/DDBJ whole genome shotgun (WGS) entry which is preliminary data.</text>
</comment>
<keyword evidence="7" id="KW-0472">Membrane</keyword>
<dbReference type="InterPro" id="IPR003675">
    <property type="entry name" value="Rce1/LyrA-like_dom"/>
</dbReference>
<dbReference type="GO" id="GO:0005737">
    <property type="term" value="C:cytoplasm"/>
    <property type="evidence" value="ECO:0007669"/>
    <property type="project" value="TreeGrafter"/>
</dbReference>
<dbReference type="GO" id="GO:0004175">
    <property type="term" value="F:endopeptidase activity"/>
    <property type="evidence" value="ECO:0007669"/>
    <property type="project" value="UniProtKB-ARBA"/>
</dbReference>
<protein>
    <recommendedName>
        <fullName evidence="2">RING-type E3 ubiquitin transferase</fullName>
        <ecNumber evidence="2">2.3.2.27</ecNumber>
    </recommendedName>
</protein>
<evidence type="ECO:0000313" key="10">
    <source>
        <dbReference type="Proteomes" id="UP000436088"/>
    </source>
</evidence>
<dbReference type="SMART" id="SM00744">
    <property type="entry name" value="RINGv"/>
    <property type="match status" value="1"/>
</dbReference>
<feature type="transmembrane region" description="Helical" evidence="7">
    <location>
        <begin position="99"/>
        <end position="119"/>
    </location>
</feature>
<dbReference type="Gene3D" id="3.30.40.10">
    <property type="entry name" value="Zinc/RING finger domain, C3HC4 (zinc finger)"/>
    <property type="match status" value="1"/>
</dbReference>
<sequence length="475" mass="53515">MGVPWDGKQFSLTSLARGLSFILTGLLETAAIPYLGINIEELNLDEKAEILFVDQRSEKPFKLRKDGSCGQIGLVGALLLMVFWPILEDSISRVFMTSLTKWVPTPVSVIISAAAFALAHLTPGEFLQLFILGAALGFSYAQTRNLVTPITIHAFWNSGVILLRTFLQFASNFIEETRVFVGTLRTGHHRRGRVVFLLQGLGDHMSNGDLTRVITSIDHVSSTFMLRDHYFCLCLNIMGDAWKPSLAWENDLIDAFVNVAAAAAAAVSIFRNEIVNVIPLPTWSLVRWHSPVMAWTATQVQNKIQKKLALSDCNFYFDFNILRNESQLGQTLHPFFYHLRLDTDTDAYRRLIRDISEGGLRLSQRAFNLGCNSRVLPLISQVQARLVEHRVDLPYSDDNEYMVPAAESSVDEMLIKVRVEDEAEEKDCVICLEQLKVGSDASSMPCKHIFHGDCIQEWLSTSHYCPICRFEMPTH</sequence>
<dbReference type="Pfam" id="PF02517">
    <property type="entry name" value="Rce1-like"/>
    <property type="match status" value="1"/>
</dbReference>
<dbReference type="GO" id="GO:0061630">
    <property type="term" value="F:ubiquitin protein ligase activity"/>
    <property type="evidence" value="ECO:0007669"/>
    <property type="project" value="UniProtKB-EC"/>
</dbReference>
<evidence type="ECO:0000256" key="6">
    <source>
        <dbReference type="PROSITE-ProRule" id="PRU00175"/>
    </source>
</evidence>
<dbReference type="PANTHER" id="PTHR15710:SF59">
    <property type="entry name" value="E3 UBIQUITIN-PROTEIN LIGASE SDIR1-LIKE"/>
    <property type="match status" value="1"/>
</dbReference>
<feature type="domain" description="RING-type" evidence="8">
    <location>
        <begin position="428"/>
        <end position="469"/>
    </location>
</feature>
<dbReference type="InterPro" id="IPR001841">
    <property type="entry name" value="Znf_RING"/>
</dbReference>
<accession>A0A6A3CBB3</accession>
<dbReference type="AlphaFoldDB" id="A0A6A3CBB3"/>
<feature type="transmembrane region" description="Helical" evidence="7">
    <location>
        <begin position="69"/>
        <end position="87"/>
    </location>
</feature>
<dbReference type="Proteomes" id="UP000436088">
    <property type="component" value="Unassembled WGS sequence"/>
</dbReference>
<name>A0A6A3CBB3_HIBSY</name>
<evidence type="ECO:0000256" key="5">
    <source>
        <dbReference type="ARBA" id="ARBA00022833"/>
    </source>
</evidence>
<keyword evidence="5" id="KW-0862">Zinc</keyword>
<gene>
    <name evidence="9" type="ORF">F3Y22_tig00009840pilonHSYRG00010</name>
</gene>
<proteinExistence type="predicted"/>
<feature type="transmembrane region" description="Helical" evidence="7">
    <location>
        <begin position="126"/>
        <end position="143"/>
    </location>
</feature>
<dbReference type="PANTHER" id="PTHR15710">
    <property type="entry name" value="E3 UBIQUITIN-PROTEIN LIGASE PRAJA"/>
    <property type="match status" value="1"/>
</dbReference>
<evidence type="ECO:0000256" key="7">
    <source>
        <dbReference type="SAM" id="Phobius"/>
    </source>
</evidence>
<dbReference type="GO" id="GO:0008270">
    <property type="term" value="F:zinc ion binding"/>
    <property type="evidence" value="ECO:0007669"/>
    <property type="project" value="UniProtKB-KW"/>
</dbReference>
<evidence type="ECO:0000256" key="2">
    <source>
        <dbReference type="ARBA" id="ARBA00012483"/>
    </source>
</evidence>